<geneLocation type="plasmid" evidence="2 3">
    <name>pRho-VOC14-C86</name>
</geneLocation>
<dbReference type="Proteomes" id="UP001231166">
    <property type="component" value="Plasmid pRho-VOC14-C86"/>
</dbReference>
<accession>A0AAX3YSP6</accession>
<sequence>MDRAQGISRPDAGLITHARVTPPSGDPDSTQLLYNTCTRVWSPRRRVRVDPDRKHKYDASISMPLQQPEFPWAVYLASSDHRFRLLVFDFDTSRFGADQARADSDRLAAHLDDLGVQFLRAHSGPTGGQHIWIRLGEDGADPAAVGELNRVLVQHYPTFDKSPLRNPDKGVVRPPGAPHRNGGRSVPHLAGAELQQALERVSRGTTPEVVNWLLARHPHVEPATPPEEHRRPRIIADAAGPRLDRPRRPLPHRTAALLATVPSKGADRSALAYTILLSMARAGHTLDDARAAVATAPGLIRLREDAARGRDDTERQWSRALARAATFTADPGQAPREPIDDDLDTIEHALAATTAHWGRRGGASDERILHALTALARTARTRVLDIDCRRLGQTCALDASTVSRRLRLLAREGWVTLATPSAGTRAARWTLNLPPDVGVEITSHATQGEPAPASGPGLTLLTHHAHDLWSPSRSGGLGAATARVHWFYRSGVDSLTGLSEKTGYGTEYIERALTRLHSAGLLTSEATGEQLLRTLETVAQTRGVAGINARRAARHLVDRELFTWWNEEHLWRAARGKKSGARRTTSTGMLALPISAPARVRYGRFPTRSNGRADYPTARAVVSQINSAVRAAA</sequence>
<protein>
    <submittedName>
        <fullName evidence="2">Uncharacterized protein</fullName>
    </submittedName>
</protein>
<dbReference type="AlphaFoldDB" id="A0AAX3YSP6"/>
<feature type="compositionally biased region" description="Basic and acidic residues" evidence="1">
    <location>
        <begin position="162"/>
        <end position="171"/>
    </location>
</feature>
<organism evidence="2 3">
    <name type="scientific">Rhodococcus opacus</name>
    <name type="common">Nocardia opaca</name>
    <dbReference type="NCBI Taxonomy" id="37919"/>
    <lineage>
        <taxon>Bacteria</taxon>
        <taxon>Bacillati</taxon>
        <taxon>Actinomycetota</taxon>
        <taxon>Actinomycetes</taxon>
        <taxon>Mycobacteriales</taxon>
        <taxon>Nocardiaceae</taxon>
        <taxon>Rhodococcus</taxon>
    </lineage>
</organism>
<evidence type="ECO:0000313" key="2">
    <source>
        <dbReference type="EMBL" id="WLF51525.1"/>
    </source>
</evidence>
<proteinExistence type="predicted"/>
<evidence type="ECO:0000256" key="1">
    <source>
        <dbReference type="SAM" id="MobiDB-lite"/>
    </source>
</evidence>
<dbReference type="EMBL" id="CP130955">
    <property type="protein sequence ID" value="WLF51525.1"/>
    <property type="molecule type" value="Genomic_DNA"/>
</dbReference>
<keyword evidence="2" id="KW-0614">Plasmid</keyword>
<feature type="region of interest" description="Disordered" evidence="1">
    <location>
        <begin position="159"/>
        <end position="186"/>
    </location>
</feature>
<name>A0AAX3YSP6_RHOOP</name>
<reference evidence="2" key="1">
    <citation type="submission" date="2023-07" db="EMBL/GenBank/DDBJ databases">
        <title>Genomic analysis of Rhodococcus opacus VOC-14 with glycol ethers degradation activity.</title>
        <authorList>
            <person name="Narkevich D.A."/>
            <person name="Hlushen A.M."/>
            <person name="Akhremchuk A.E."/>
            <person name="Sikolenko M.A."/>
            <person name="Valentovich L.N."/>
        </authorList>
    </citation>
    <scope>NUCLEOTIDE SEQUENCE</scope>
    <source>
        <strain evidence="2">VOC-14</strain>
        <plasmid evidence="2">pRho-VOC14-C86</plasmid>
    </source>
</reference>
<evidence type="ECO:0000313" key="3">
    <source>
        <dbReference type="Proteomes" id="UP001231166"/>
    </source>
</evidence>
<gene>
    <name evidence="2" type="ORF">Q5707_39270</name>
</gene>